<evidence type="ECO:0000313" key="2">
    <source>
        <dbReference type="EMBL" id="KXK63026.1"/>
    </source>
</evidence>
<gene>
    <name evidence="2" type="ORF">AWW66_05115</name>
</gene>
<comment type="caution">
    <text evidence="2">The sequence shown here is derived from an EMBL/GenBank/DDBJ whole genome shotgun (WGS) entry which is preliminary data.</text>
</comment>
<sequence>MKILMFGRGVIGAAYGWALERAGHHVEFYVRPGRAAAYGEAIDLDLLDARRRPWGKRVTERWPVRYRESLEPDHDFDLIVLSVQHYAFPEAAAFLGPRVGGATVLVFNNLLVEPSTAAEHFPADQVAWGFPGAGGGFGDDGVLRGALLPVVFAGTLDQPPTERERAVRQVFRQAGFRIRETSDFRGWLSIHFAQNAGLHTQSLKQGSLSGWTTGAVREAILATRELLPLVEARGVDLRRHRSDLLPFTAPLWLAAPALAWLFRYFPPARRVMEAHANPEELRAICRDTLAEAHRLGVAVPRLAAAEPYFARSPDTEPGRWRPALG</sequence>
<feature type="domain" description="Ketopantoate reductase N-terminal" evidence="1">
    <location>
        <begin position="3"/>
        <end position="129"/>
    </location>
</feature>
<proteinExistence type="predicted"/>
<dbReference type="InterPro" id="IPR013332">
    <property type="entry name" value="KPR_N"/>
</dbReference>
<dbReference type="Proteomes" id="UP000070620">
    <property type="component" value="Unassembled WGS sequence"/>
</dbReference>
<reference evidence="2 3" key="1">
    <citation type="submission" date="2016-01" db="EMBL/GenBank/DDBJ databases">
        <title>Whole genome sequence and analysis of Micromonospora rosaria DSM 803, which can produce antibacterial substance rosamicin.</title>
        <authorList>
            <person name="Yang H."/>
            <person name="He X."/>
            <person name="Zhu D."/>
        </authorList>
    </citation>
    <scope>NUCLEOTIDE SEQUENCE [LARGE SCALE GENOMIC DNA]</scope>
    <source>
        <strain evidence="2 3">DSM 803</strain>
    </source>
</reference>
<dbReference type="EMBL" id="LRQV01000010">
    <property type="protein sequence ID" value="KXK63026.1"/>
    <property type="molecule type" value="Genomic_DNA"/>
</dbReference>
<evidence type="ECO:0000313" key="3">
    <source>
        <dbReference type="Proteomes" id="UP000070620"/>
    </source>
</evidence>
<accession>A0A136PXU1</accession>
<dbReference type="Gene3D" id="3.40.50.720">
    <property type="entry name" value="NAD(P)-binding Rossmann-like Domain"/>
    <property type="match status" value="1"/>
</dbReference>
<keyword evidence="3" id="KW-1185">Reference proteome</keyword>
<dbReference type="InterPro" id="IPR036291">
    <property type="entry name" value="NAD(P)-bd_dom_sf"/>
</dbReference>
<organism evidence="2 3">
    <name type="scientific">Micromonospora rosaria</name>
    <dbReference type="NCBI Taxonomy" id="47874"/>
    <lineage>
        <taxon>Bacteria</taxon>
        <taxon>Bacillati</taxon>
        <taxon>Actinomycetota</taxon>
        <taxon>Actinomycetes</taxon>
        <taxon>Micromonosporales</taxon>
        <taxon>Micromonosporaceae</taxon>
        <taxon>Micromonospora</taxon>
    </lineage>
</organism>
<protein>
    <submittedName>
        <fullName evidence="2">Ketopantoate reductase</fullName>
    </submittedName>
</protein>
<dbReference type="SUPFAM" id="SSF51735">
    <property type="entry name" value="NAD(P)-binding Rossmann-fold domains"/>
    <property type="match status" value="1"/>
</dbReference>
<name>A0A136PXU1_9ACTN</name>
<dbReference type="RefSeq" id="WP_067360431.1">
    <property type="nucleotide sequence ID" value="NZ_JBIUBN010000015.1"/>
</dbReference>
<evidence type="ECO:0000259" key="1">
    <source>
        <dbReference type="Pfam" id="PF02558"/>
    </source>
</evidence>
<dbReference type="Pfam" id="PF02558">
    <property type="entry name" value="ApbA"/>
    <property type="match status" value="1"/>
</dbReference>
<dbReference type="OrthoDB" id="9793586at2"/>
<dbReference type="AlphaFoldDB" id="A0A136PXU1"/>